<dbReference type="SMART" id="SM00213">
    <property type="entry name" value="UBQ"/>
    <property type="match status" value="1"/>
</dbReference>
<dbReference type="PRINTS" id="PR00348">
    <property type="entry name" value="UBIQUITIN"/>
</dbReference>
<dbReference type="EMBL" id="JH719433">
    <property type="protein sequence ID" value="EJF58608.1"/>
    <property type="molecule type" value="Genomic_DNA"/>
</dbReference>
<dbReference type="AlphaFoldDB" id="R7SRM4"/>
<dbReference type="KEGG" id="dsq:DICSQDRAFT_15527"/>
<dbReference type="Proteomes" id="UP000053319">
    <property type="component" value="Unassembled WGS sequence"/>
</dbReference>
<dbReference type="PANTHER" id="PTHR10666">
    <property type="entry name" value="UBIQUITIN"/>
    <property type="match status" value="1"/>
</dbReference>
<dbReference type="InterPro" id="IPR029071">
    <property type="entry name" value="Ubiquitin-like_domsf"/>
</dbReference>
<proteinExistence type="predicted"/>
<dbReference type="HOGENOM" id="CLU_010412_6_3_1"/>
<organism evidence="2 3">
    <name type="scientific">Dichomitus squalens (strain LYAD-421)</name>
    <name type="common">Western red white-rot fungus</name>
    <dbReference type="NCBI Taxonomy" id="732165"/>
    <lineage>
        <taxon>Eukaryota</taxon>
        <taxon>Fungi</taxon>
        <taxon>Dikarya</taxon>
        <taxon>Basidiomycota</taxon>
        <taxon>Agaricomycotina</taxon>
        <taxon>Agaricomycetes</taxon>
        <taxon>Polyporales</taxon>
        <taxon>Polyporaceae</taxon>
        <taxon>Dichomitus</taxon>
    </lineage>
</organism>
<evidence type="ECO:0000313" key="3">
    <source>
        <dbReference type="Proteomes" id="UP000053319"/>
    </source>
</evidence>
<dbReference type="InterPro" id="IPR000626">
    <property type="entry name" value="Ubiquitin-like_dom"/>
</dbReference>
<feature type="domain" description="Ubiquitin-like" evidence="1">
    <location>
        <begin position="1"/>
        <end position="64"/>
    </location>
</feature>
<accession>R7SRM4</accession>
<dbReference type="RefSeq" id="XP_007368635.1">
    <property type="nucleotide sequence ID" value="XM_007368573.1"/>
</dbReference>
<dbReference type="SUPFAM" id="SSF54236">
    <property type="entry name" value="Ubiquitin-like"/>
    <property type="match status" value="1"/>
</dbReference>
<dbReference type="InterPro" id="IPR019956">
    <property type="entry name" value="Ubiquitin_dom"/>
</dbReference>
<feature type="non-terminal residue" evidence="2">
    <location>
        <position position="1"/>
    </location>
</feature>
<sequence>SGRTLAIWAHTCDTVGYVKDRLFEQLGIPVQYQRMVYAGKELVNDRTLSDYNVRSESTLHCALR</sequence>
<dbReference type="PROSITE" id="PS50053">
    <property type="entry name" value="UBIQUITIN_2"/>
    <property type="match status" value="1"/>
</dbReference>
<dbReference type="InterPro" id="IPR050158">
    <property type="entry name" value="Ubiquitin_ubiquitin-like"/>
</dbReference>
<dbReference type="Gene3D" id="3.10.20.90">
    <property type="entry name" value="Phosphatidylinositol 3-kinase Catalytic Subunit, Chain A, domain 1"/>
    <property type="match status" value="1"/>
</dbReference>
<evidence type="ECO:0000259" key="1">
    <source>
        <dbReference type="PROSITE" id="PS50053"/>
    </source>
</evidence>
<reference evidence="2 3" key="1">
    <citation type="journal article" date="2012" name="Science">
        <title>The Paleozoic origin of enzymatic lignin decomposition reconstructed from 31 fungal genomes.</title>
        <authorList>
            <person name="Floudas D."/>
            <person name="Binder M."/>
            <person name="Riley R."/>
            <person name="Barry K."/>
            <person name="Blanchette R.A."/>
            <person name="Henrissat B."/>
            <person name="Martinez A.T."/>
            <person name="Otillar R."/>
            <person name="Spatafora J.W."/>
            <person name="Yadav J.S."/>
            <person name="Aerts A."/>
            <person name="Benoit I."/>
            <person name="Boyd A."/>
            <person name="Carlson A."/>
            <person name="Copeland A."/>
            <person name="Coutinho P.M."/>
            <person name="de Vries R.P."/>
            <person name="Ferreira P."/>
            <person name="Findley K."/>
            <person name="Foster B."/>
            <person name="Gaskell J."/>
            <person name="Glotzer D."/>
            <person name="Gorecki P."/>
            <person name="Heitman J."/>
            <person name="Hesse C."/>
            <person name="Hori C."/>
            <person name="Igarashi K."/>
            <person name="Jurgens J.A."/>
            <person name="Kallen N."/>
            <person name="Kersten P."/>
            <person name="Kohler A."/>
            <person name="Kuees U."/>
            <person name="Kumar T.K.A."/>
            <person name="Kuo A."/>
            <person name="LaButti K."/>
            <person name="Larrondo L.F."/>
            <person name="Lindquist E."/>
            <person name="Ling A."/>
            <person name="Lombard V."/>
            <person name="Lucas S."/>
            <person name="Lundell T."/>
            <person name="Martin R."/>
            <person name="McLaughlin D.J."/>
            <person name="Morgenstern I."/>
            <person name="Morin E."/>
            <person name="Murat C."/>
            <person name="Nagy L.G."/>
            <person name="Nolan M."/>
            <person name="Ohm R.A."/>
            <person name="Patyshakuliyeva A."/>
            <person name="Rokas A."/>
            <person name="Ruiz-Duenas F.J."/>
            <person name="Sabat G."/>
            <person name="Salamov A."/>
            <person name="Samejima M."/>
            <person name="Schmutz J."/>
            <person name="Slot J.C."/>
            <person name="St John F."/>
            <person name="Stenlid J."/>
            <person name="Sun H."/>
            <person name="Sun S."/>
            <person name="Syed K."/>
            <person name="Tsang A."/>
            <person name="Wiebenga A."/>
            <person name="Young D."/>
            <person name="Pisabarro A."/>
            <person name="Eastwood D.C."/>
            <person name="Martin F."/>
            <person name="Cullen D."/>
            <person name="Grigoriev I.V."/>
            <person name="Hibbett D.S."/>
        </authorList>
    </citation>
    <scope>NUCLEOTIDE SEQUENCE [LARGE SCALE GENOMIC DNA]</scope>
    <source>
        <strain evidence="2 3">LYAD-421 SS1</strain>
    </source>
</reference>
<protein>
    <submittedName>
        <fullName evidence="2">Ubiquitin</fullName>
    </submittedName>
</protein>
<gene>
    <name evidence="2" type="ORF">DICSQDRAFT_15527</name>
</gene>
<dbReference type="Pfam" id="PF00240">
    <property type="entry name" value="ubiquitin"/>
    <property type="match status" value="1"/>
</dbReference>
<evidence type="ECO:0000313" key="2">
    <source>
        <dbReference type="EMBL" id="EJF58608.1"/>
    </source>
</evidence>
<dbReference type="GeneID" id="18837472"/>
<feature type="non-terminal residue" evidence="2">
    <location>
        <position position="64"/>
    </location>
</feature>
<name>R7SRM4_DICSQ</name>